<dbReference type="SMART" id="SM00671">
    <property type="entry name" value="SEL1"/>
    <property type="match status" value="6"/>
</dbReference>
<evidence type="ECO:0000256" key="1">
    <source>
        <dbReference type="ARBA" id="ARBA00038101"/>
    </source>
</evidence>
<dbReference type="SUPFAM" id="SSF81901">
    <property type="entry name" value="HCP-like"/>
    <property type="match status" value="2"/>
</dbReference>
<dbReference type="InterPro" id="IPR050767">
    <property type="entry name" value="Sel1_AlgK"/>
</dbReference>
<gene>
    <name evidence="3" type="ORF">INT46_006959</name>
</gene>
<evidence type="ECO:0000313" key="4">
    <source>
        <dbReference type="Proteomes" id="UP000650833"/>
    </source>
</evidence>
<dbReference type="EMBL" id="JAEPRC010000151">
    <property type="protein sequence ID" value="KAG2206409.1"/>
    <property type="molecule type" value="Genomic_DNA"/>
</dbReference>
<dbReference type="OrthoDB" id="2235346at2759"/>
<comment type="caution">
    <text evidence="3">The sequence shown here is derived from an EMBL/GenBank/DDBJ whole genome shotgun (WGS) entry which is preliminary data.</text>
</comment>
<dbReference type="Gene3D" id="1.25.40.10">
    <property type="entry name" value="Tetratricopeptide repeat domain"/>
    <property type="match status" value="2"/>
</dbReference>
<comment type="similarity">
    <text evidence="1">Belongs to the sel-1 family.</text>
</comment>
<dbReference type="GO" id="GO:0005789">
    <property type="term" value="C:endoplasmic reticulum membrane"/>
    <property type="evidence" value="ECO:0007669"/>
    <property type="project" value="TreeGrafter"/>
</dbReference>
<keyword evidence="4" id="KW-1185">Reference proteome</keyword>
<feature type="region of interest" description="Disordered" evidence="2">
    <location>
        <begin position="1"/>
        <end position="31"/>
    </location>
</feature>
<proteinExistence type="inferred from homology"/>
<dbReference type="PANTHER" id="PTHR11102:SF160">
    <property type="entry name" value="ERAD-ASSOCIATED E3 UBIQUITIN-PROTEIN LIGASE COMPONENT HRD3"/>
    <property type="match status" value="1"/>
</dbReference>
<dbReference type="Pfam" id="PF08238">
    <property type="entry name" value="Sel1"/>
    <property type="match status" value="7"/>
</dbReference>
<name>A0A8H7V9Q9_9FUNG</name>
<protein>
    <submittedName>
        <fullName evidence="3">Uncharacterized protein</fullName>
    </submittedName>
</protein>
<dbReference type="Proteomes" id="UP000650833">
    <property type="component" value="Unassembled WGS sequence"/>
</dbReference>
<sequence length="407" mass="45588">MKQLSPNREMPNSPTQQNNTSTFGSASAPSSTPSLFAKPAFAFGKPALNTDPFTKPTSLFGSTTATPFHDTSSLFAMATAIYNNVFATSFDDKERALGYFRQAGSLGHVEAQCKVGDLYREGYGAPRDFDRAFEWYTKAAANGDVLAKLNLGIMCEEGQGRILKDYKEAYIYYLQAAERNNTEATYRLGHLYQNGLGVQRDATQALLYYERAAKQGHILGAYNAGYMYQFGLGRNSTSLFGSPPINYGKAFTYYMQAAEKDYPDALCNVGYLFEKGQGVMLNYEKAFQYYTRGAEKGSNQANQNLGELYMDGKGTSVDLEKAYHHFNIARKGGIKESQEYINILEERRNGDSIKFYHNDGTNSSSHITLEEHYRVVKEKDKRIAVLMEQMKMQQTQIDSLMGKLFTA</sequence>
<dbReference type="InterPro" id="IPR011990">
    <property type="entry name" value="TPR-like_helical_dom_sf"/>
</dbReference>
<evidence type="ECO:0000313" key="3">
    <source>
        <dbReference type="EMBL" id="KAG2206409.1"/>
    </source>
</evidence>
<reference evidence="3" key="1">
    <citation type="submission" date="2020-12" db="EMBL/GenBank/DDBJ databases">
        <title>Metabolic potential, ecology and presence of endohyphal bacteria is reflected in genomic diversity of Mucoromycotina.</title>
        <authorList>
            <person name="Muszewska A."/>
            <person name="Okrasinska A."/>
            <person name="Steczkiewicz K."/>
            <person name="Drgas O."/>
            <person name="Orlowska M."/>
            <person name="Perlinska-Lenart U."/>
            <person name="Aleksandrzak-Piekarczyk T."/>
            <person name="Szatraj K."/>
            <person name="Zielenkiewicz U."/>
            <person name="Pilsyk S."/>
            <person name="Malc E."/>
            <person name="Mieczkowski P."/>
            <person name="Kruszewska J.S."/>
            <person name="Biernat P."/>
            <person name="Pawlowska J."/>
        </authorList>
    </citation>
    <scope>NUCLEOTIDE SEQUENCE</scope>
    <source>
        <strain evidence="3">CBS 226.32</strain>
    </source>
</reference>
<dbReference type="GO" id="GO:0036503">
    <property type="term" value="P:ERAD pathway"/>
    <property type="evidence" value="ECO:0007669"/>
    <property type="project" value="TreeGrafter"/>
</dbReference>
<dbReference type="PANTHER" id="PTHR11102">
    <property type="entry name" value="SEL-1-LIKE PROTEIN"/>
    <property type="match status" value="1"/>
</dbReference>
<accession>A0A8H7V9Q9</accession>
<organism evidence="3 4">
    <name type="scientific">Mucor plumbeus</name>
    <dbReference type="NCBI Taxonomy" id="97098"/>
    <lineage>
        <taxon>Eukaryota</taxon>
        <taxon>Fungi</taxon>
        <taxon>Fungi incertae sedis</taxon>
        <taxon>Mucoromycota</taxon>
        <taxon>Mucoromycotina</taxon>
        <taxon>Mucoromycetes</taxon>
        <taxon>Mucorales</taxon>
        <taxon>Mucorineae</taxon>
        <taxon>Mucoraceae</taxon>
        <taxon>Mucor</taxon>
    </lineage>
</organism>
<dbReference type="AlphaFoldDB" id="A0A8H7V9Q9"/>
<evidence type="ECO:0000256" key="2">
    <source>
        <dbReference type="SAM" id="MobiDB-lite"/>
    </source>
</evidence>
<dbReference type="InterPro" id="IPR006597">
    <property type="entry name" value="Sel1-like"/>
</dbReference>